<reference evidence="1 2" key="1">
    <citation type="journal article" date="2018" name="New Phytol.">
        <title>Phylogenomics of Endogonaceae and evolution of mycorrhizas within Mucoromycota.</title>
        <authorList>
            <person name="Chang Y."/>
            <person name="Desiro A."/>
            <person name="Na H."/>
            <person name="Sandor L."/>
            <person name="Lipzen A."/>
            <person name="Clum A."/>
            <person name="Barry K."/>
            <person name="Grigoriev I.V."/>
            <person name="Martin F.M."/>
            <person name="Stajich J.E."/>
            <person name="Smith M.E."/>
            <person name="Bonito G."/>
            <person name="Spatafora J.W."/>
        </authorList>
    </citation>
    <scope>NUCLEOTIDE SEQUENCE [LARGE SCALE GENOMIC DNA]</scope>
    <source>
        <strain evidence="1 2">GMNB39</strain>
    </source>
</reference>
<dbReference type="Proteomes" id="UP000268093">
    <property type="component" value="Unassembled WGS sequence"/>
</dbReference>
<keyword evidence="2" id="KW-1185">Reference proteome</keyword>
<evidence type="ECO:0000313" key="2">
    <source>
        <dbReference type="Proteomes" id="UP000268093"/>
    </source>
</evidence>
<protein>
    <submittedName>
        <fullName evidence="1">Alpha/Beta hydrolase protein</fullName>
    </submittedName>
</protein>
<dbReference type="EMBL" id="RBNI01008546">
    <property type="protein sequence ID" value="RUP44655.1"/>
    <property type="molecule type" value="Genomic_DNA"/>
</dbReference>
<accession>A0A433D1D9</accession>
<proteinExistence type="predicted"/>
<gene>
    <name evidence="1" type="ORF">BC936DRAFT_149169</name>
</gene>
<dbReference type="SUPFAM" id="SSF53474">
    <property type="entry name" value="alpha/beta-Hydrolases"/>
    <property type="match status" value="1"/>
</dbReference>
<dbReference type="PANTHER" id="PTHR42886">
    <property type="entry name" value="RE40534P-RELATED"/>
    <property type="match status" value="1"/>
</dbReference>
<dbReference type="InterPro" id="IPR000073">
    <property type="entry name" value="AB_hydrolase_1"/>
</dbReference>
<dbReference type="Gene3D" id="3.40.50.1820">
    <property type="entry name" value="alpha/beta hydrolase"/>
    <property type="match status" value="1"/>
</dbReference>
<comment type="caution">
    <text evidence="1">The sequence shown here is derived from an EMBL/GenBank/DDBJ whole genome shotgun (WGS) entry which is preliminary data.</text>
</comment>
<dbReference type="PANTHER" id="PTHR42886:SF53">
    <property type="entry name" value="ALPHA_BETA-HYDROLASES SUPERFAMILY PROTEIN"/>
    <property type="match status" value="1"/>
</dbReference>
<dbReference type="GO" id="GO:0016787">
    <property type="term" value="F:hydrolase activity"/>
    <property type="evidence" value="ECO:0007669"/>
    <property type="project" value="UniProtKB-KW"/>
</dbReference>
<organism evidence="1 2">
    <name type="scientific">Jimgerdemannia flammicorona</name>
    <dbReference type="NCBI Taxonomy" id="994334"/>
    <lineage>
        <taxon>Eukaryota</taxon>
        <taxon>Fungi</taxon>
        <taxon>Fungi incertae sedis</taxon>
        <taxon>Mucoromycota</taxon>
        <taxon>Mucoromycotina</taxon>
        <taxon>Endogonomycetes</taxon>
        <taxon>Endogonales</taxon>
        <taxon>Endogonaceae</taxon>
        <taxon>Jimgerdemannia</taxon>
    </lineage>
</organism>
<sequence length="301" mass="32863">MEAILNPPSLPSSSPSPSPSLPSTTIPVTIPTPDYTLSGQIYPSLVPPLTPPVLFVLCHGLLNARYSRIVRTMATALLPTTSVLVFDFQGNGSSTGTTNYGNYEDEVHALHHVVLHTRSLGYRVVGIAGHSKGAADVLLYASQYGDVPLVVNIAARYDHTQAPIDRFTADQRRELEEKGSFVWLTYGWDVVREYVVRKEDLERRTTMDMSGVARIDRTRTRVLTVHGSADEIVPVKDAYAFEGMLNEGGPDGKVKCHELVIVEGAGHSFVSAEEQEGLAKAMGEFVNVHWDFAIDVLDGTA</sequence>
<keyword evidence="1" id="KW-0378">Hydrolase</keyword>
<dbReference type="Pfam" id="PF12697">
    <property type="entry name" value="Abhydrolase_6"/>
    <property type="match status" value="1"/>
</dbReference>
<dbReference type="InterPro" id="IPR029058">
    <property type="entry name" value="AB_hydrolase_fold"/>
</dbReference>
<dbReference type="OrthoDB" id="9988524at2759"/>
<name>A0A433D1D9_9FUNG</name>
<evidence type="ECO:0000313" key="1">
    <source>
        <dbReference type="EMBL" id="RUP44655.1"/>
    </source>
</evidence>